<dbReference type="Proteomes" id="UP000614350">
    <property type="component" value="Unassembled WGS sequence"/>
</dbReference>
<protein>
    <submittedName>
        <fullName evidence="1">Uncharacterized protein</fullName>
    </submittedName>
</protein>
<sequence>MNISFGYEEPAGRVSPKFPKSAKSDSFEVAMGIELSLLCDAQAFPAPAFSFNRTLKWSEPVNGAKPRVASTSKYDVLANYIGASVTMLCPAQGHPLPAFRYLKPVNRAAPKVPPTAKITVLALPVQKALAMLCQAQANPLPVFRYALVQVEPIGSSPPRLPPRSKFDGMMKVQGQAVTLLCEAQGSPIPFFSVRPNIKDKDINFMKKIISMNEMIGLVCPVQGFPAPAFRSSETRWSRVFESTLLAEPRGSVRPNVKDKDVNSMKKVISVNEMIGLICPVQGFPAPAFSRVFESTLLAEPRGSVRPNVKDKDVKTMKKLISVNEMIGLICPVQGFPAPAFSRIFESTLLAEPTGNVPPRIAGERYEGGKLVDVPKMTTAALDCATQGFPVPGTTEIAPRSSGRKYEGWEVISCSQGQNVAFSHSLQGYPIPSTR</sequence>
<dbReference type="EMBL" id="JACSEA010000001">
    <property type="protein sequence ID" value="KAF7411845.1"/>
    <property type="molecule type" value="Genomic_DNA"/>
</dbReference>
<reference evidence="1" key="1">
    <citation type="journal article" date="2020" name="G3 (Bethesda)">
        <title>High-Quality Assemblies for Three Invasive Social Wasps from the &lt;i&gt;Vespula&lt;/i&gt; Genus.</title>
        <authorList>
            <person name="Harrop T.W.R."/>
            <person name="Guhlin J."/>
            <person name="McLaughlin G.M."/>
            <person name="Permina E."/>
            <person name="Stockwell P."/>
            <person name="Gilligan J."/>
            <person name="Le Lec M.F."/>
            <person name="Gruber M.A.M."/>
            <person name="Quinn O."/>
            <person name="Lovegrove M."/>
            <person name="Duncan E.J."/>
            <person name="Remnant E.J."/>
            <person name="Van Eeckhoven J."/>
            <person name="Graham B."/>
            <person name="Knapp R.A."/>
            <person name="Langford K.W."/>
            <person name="Kronenberg Z."/>
            <person name="Press M.O."/>
            <person name="Eacker S.M."/>
            <person name="Wilson-Rankin E.E."/>
            <person name="Purcell J."/>
            <person name="Lester P.J."/>
            <person name="Dearden P.K."/>
        </authorList>
    </citation>
    <scope>NUCLEOTIDE SEQUENCE</scope>
    <source>
        <strain evidence="1">Marl-1</strain>
    </source>
</reference>
<name>A0A834NK19_VESVU</name>
<keyword evidence="2" id="KW-1185">Reference proteome</keyword>
<dbReference type="AlphaFoldDB" id="A0A834NK19"/>
<proteinExistence type="predicted"/>
<evidence type="ECO:0000313" key="2">
    <source>
        <dbReference type="Proteomes" id="UP000614350"/>
    </source>
</evidence>
<comment type="caution">
    <text evidence="1">The sequence shown here is derived from an EMBL/GenBank/DDBJ whole genome shotgun (WGS) entry which is preliminary data.</text>
</comment>
<organism evidence="1 2">
    <name type="scientific">Vespula vulgaris</name>
    <name type="common">Yellow jacket</name>
    <name type="synonym">Wasp</name>
    <dbReference type="NCBI Taxonomy" id="7454"/>
    <lineage>
        <taxon>Eukaryota</taxon>
        <taxon>Metazoa</taxon>
        <taxon>Ecdysozoa</taxon>
        <taxon>Arthropoda</taxon>
        <taxon>Hexapoda</taxon>
        <taxon>Insecta</taxon>
        <taxon>Pterygota</taxon>
        <taxon>Neoptera</taxon>
        <taxon>Endopterygota</taxon>
        <taxon>Hymenoptera</taxon>
        <taxon>Apocrita</taxon>
        <taxon>Aculeata</taxon>
        <taxon>Vespoidea</taxon>
        <taxon>Vespidae</taxon>
        <taxon>Vespinae</taxon>
        <taxon>Vespula</taxon>
    </lineage>
</organism>
<accession>A0A834NK19</accession>
<gene>
    <name evidence="1" type="ORF">HZH66_000741</name>
</gene>
<evidence type="ECO:0000313" key="1">
    <source>
        <dbReference type="EMBL" id="KAF7411845.1"/>
    </source>
</evidence>